<evidence type="ECO:0000256" key="1">
    <source>
        <dbReference type="ARBA" id="ARBA00022801"/>
    </source>
</evidence>
<evidence type="ECO:0000256" key="2">
    <source>
        <dbReference type="ARBA" id="ARBA00022963"/>
    </source>
</evidence>
<protein>
    <submittedName>
        <fullName evidence="6">NTE family protein</fullName>
    </submittedName>
</protein>
<name>A0A562IM88_9ACTN</name>
<comment type="caution">
    <text evidence="6">The sequence shown here is derived from an EMBL/GenBank/DDBJ whole genome shotgun (WGS) entry which is preliminary data.</text>
</comment>
<dbReference type="PROSITE" id="PS51635">
    <property type="entry name" value="PNPLA"/>
    <property type="match status" value="1"/>
</dbReference>
<feature type="active site" description="Proton acceptor" evidence="4">
    <location>
        <position position="191"/>
    </location>
</feature>
<dbReference type="GO" id="GO:0016787">
    <property type="term" value="F:hydrolase activity"/>
    <property type="evidence" value="ECO:0007669"/>
    <property type="project" value="UniProtKB-UniRule"/>
</dbReference>
<proteinExistence type="predicted"/>
<keyword evidence="7" id="KW-1185">Reference proteome</keyword>
<evidence type="ECO:0000256" key="3">
    <source>
        <dbReference type="ARBA" id="ARBA00023098"/>
    </source>
</evidence>
<dbReference type="GO" id="GO:0016042">
    <property type="term" value="P:lipid catabolic process"/>
    <property type="evidence" value="ECO:0007669"/>
    <property type="project" value="UniProtKB-UniRule"/>
</dbReference>
<keyword evidence="3 4" id="KW-0443">Lipid metabolism</keyword>
<feature type="short sequence motif" description="GXGXXG" evidence="4">
    <location>
        <begin position="12"/>
        <end position="17"/>
    </location>
</feature>
<dbReference type="PANTHER" id="PTHR14226:SF57">
    <property type="entry name" value="BLR7027 PROTEIN"/>
    <property type="match status" value="1"/>
</dbReference>
<keyword evidence="2 4" id="KW-0442">Lipid degradation</keyword>
<evidence type="ECO:0000259" key="5">
    <source>
        <dbReference type="PROSITE" id="PS51635"/>
    </source>
</evidence>
<dbReference type="RefSeq" id="WP_208103946.1">
    <property type="nucleotide sequence ID" value="NZ_ML762479.1"/>
</dbReference>
<dbReference type="Gene3D" id="3.40.1090.10">
    <property type="entry name" value="Cytosolic phospholipase A2 catalytic domain"/>
    <property type="match status" value="2"/>
</dbReference>
<dbReference type="InterPro" id="IPR016035">
    <property type="entry name" value="Acyl_Trfase/lysoPLipase"/>
</dbReference>
<dbReference type="Pfam" id="PF01734">
    <property type="entry name" value="Patatin"/>
    <property type="match status" value="1"/>
</dbReference>
<dbReference type="EMBL" id="VLKF01000001">
    <property type="protein sequence ID" value="TWH71813.1"/>
    <property type="molecule type" value="Genomic_DNA"/>
</dbReference>
<reference evidence="6 7" key="1">
    <citation type="submission" date="2019-07" db="EMBL/GenBank/DDBJ databases">
        <title>R&amp;d 2014.</title>
        <authorList>
            <person name="Klenk H.-P."/>
        </authorList>
    </citation>
    <scope>NUCLEOTIDE SEQUENCE [LARGE SCALE GENOMIC DNA]</scope>
    <source>
        <strain evidence="6 7">DSM 45764</strain>
    </source>
</reference>
<keyword evidence="1 4" id="KW-0378">Hydrolase</keyword>
<organism evidence="6 7">
    <name type="scientific">Modestobacter roseus</name>
    <dbReference type="NCBI Taxonomy" id="1181884"/>
    <lineage>
        <taxon>Bacteria</taxon>
        <taxon>Bacillati</taxon>
        <taxon>Actinomycetota</taxon>
        <taxon>Actinomycetes</taxon>
        <taxon>Geodermatophilales</taxon>
        <taxon>Geodermatophilaceae</taxon>
        <taxon>Modestobacter</taxon>
    </lineage>
</organism>
<dbReference type="InterPro" id="IPR002641">
    <property type="entry name" value="PNPLA_dom"/>
</dbReference>
<evidence type="ECO:0000313" key="6">
    <source>
        <dbReference type="EMBL" id="TWH71813.1"/>
    </source>
</evidence>
<accession>A0A562IM88</accession>
<dbReference type="AlphaFoldDB" id="A0A562IM88"/>
<feature type="short sequence motif" description="DGA/G" evidence="4">
    <location>
        <begin position="191"/>
        <end position="193"/>
    </location>
</feature>
<dbReference type="InterPro" id="IPR050301">
    <property type="entry name" value="NTE"/>
</dbReference>
<evidence type="ECO:0000313" key="7">
    <source>
        <dbReference type="Proteomes" id="UP000321490"/>
    </source>
</evidence>
<feature type="short sequence motif" description="GXSXG" evidence="4">
    <location>
        <begin position="43"/>
        <end position="47"/>
    </location>
</feature>
<sequence length="283" mass="28854">MSEQRRALVLGGGGVTGIAWTTGVLTGLADAGLDLTDADLVVGTSAGSIVGTQLRSGVPVAELFDTEIAPPAPGPTARLGRRTLARYGLAMLMARRDDAAFRRRVGALALAAADAGATPSEEDWRQLIAVRLPGPDWPEQPLVLTAVDAQSGEFRTFDRDSGVDLLAAVAASCAVPGVYPPVTVDGRRYIDGGMRSVANADLATGCDRVVVIAPIVRGVGPMAGVDAQVTGMVSRVAVVAPDQGSRTAIGKNVLDPAARPASARAGRAQAAAVAAEVAEAWQG</sequence>
<feature type="domain" description="PNPLA" evidence="5">
    <location>
        <begin position="8"/>
        <end position="204"/>
    </location>
</feature>
<evidence type="ECO:0000256" key="4">
    <source>
        <dbReference type="PROSITE-ProRule" id="PRU01161"/>
    </source>
</evidence>
<dbReference type="Proteomes" id="UP000321490">
    <property type="component" value="Unassembled WGS sequence"/>
</dbReference>
<gene>
    <name evidence="6" type="ORF">JD78_00312</name>
</gene>
<feature type="active site" description="Nucleophile" evidence="4">
    <location>
        <position position="45"/>
    </location>
</feature>
<dbReference type="PANTHER" id="PTHR14226">
    <property type="entry name" value="NEUROPATHY TARGET ESTERASE/SWISS CHEESE D.MELANOGASTER"/>
    <property type="match status" value="1"/>
</dbReference>
<dbReference type="SUPFAM" id="SSF52151">
    <property type="entry name" value="FabD/lysophospholipase-like"/>
    <property type="match status" value="1"/>
</dbReference>